<feature type="transmembrane region" description="Helical" evidence="1">
    <location>
        <begin position="154"/>
        <end position="170"/>
    </location>
</feature>
<feature type="transmembrane region" description="Helical" evidence="1">
    <location>
        <begin position="130"/>
        <end position="148"/>
    </location>
</feature>
<organism evidence="3 4">
    <name type="scientific">Porticoccus litoralis</name>
    <dbReference type="NCBI Taxonomy" id="434086"/>
    <lineage>
        <taxon>Bacteria</taxon>
        <taxon>Pseudomonadati</taxon>
        <taxon>Pseudomonadota</taxon>
        <taxon>Gammaproteobacteria</taxon>
        <taxon>Cellvibrionales</taxon>
        <taxon>Porticoccaceae</taxon>
        <taxon>Porticoccus</taxon>
    </lineage>
</organism>
<reference evidence="3" key="2">
    <citation type="submission" date="2023-08" db="EMBL/GenBank/DDBJ databases">
        <authorList>
            <person name="Luo J."/>
        </authorList>
    </citation>
    <scope>NUCLEOTIDE SEQUENCE</scope>
    <source>
        <strain evidence="3">DSM 25064</strain>
    </source>
</reference>
<gene>
    <name evidence="3" type="ORF">Q8A57_00650</name>
</gene>
<feature type="transmembrane region" description="Helical" evidence="1">
    <location>
        <begin position="100"/>
        <end position="118"/>
    </location>
</feature>
<feature type="transmembrane region" description="Helical" evidence="1">
    <location>
        <begin position="228"/>
        <end position="247"/>
    </location>
</feature>
<reference evidence="3" key="1">
    <citation type="journal article" date="2010" name="Int. J. Syst. Evol. Microbiol.">
        <title>Porticoccus litoralis gen. nov., sp. nov., a gammaproteobacterium isolated from the Yellow Sea.</title>
        <authorList>
            <person name="Oh H.M."/>
            <person name="Kim H."/>
            <person name="Kim K.M."/>
            <person name="Min G.S."/>
            <person name="Cho J.C."/>
        </authorList>
    </citation>
    <scope>NUCLEOTIDE SEQUENCE</scope>
    <source>
        <strain evidence="3">DSM 25064</strain>
    </source>
</reference>
<feature type="transmembrane region" description="Helical" evidence="1">
    <location>
        <begin position="285"/>
        <end position="305"/>
    </location>
</feature>
<feature type="transmembrane region" description="Helical" evidence="1">
    <location>
        <begin position="199"/>
        <end position="221"/>
    </location>
</feature>
<evidence type="ECO:0000256" key="1">
    <source>
        <dbReference type="SAM" id="Phobius"/>
    </source>
</evidence>
<accession>A0AAW8B0Y9</accession>
<dbReference type="EMBL" id="JAUUUU010000001">
    <property type="protein sequence ID" value="MDP1519474.1"/>
    <property type="molecule type" value="Genomic_DNA"/>
</dbReference>
<dbReference type="Pfam" id="PF04018">
    <property type="entry name" value="VCA0040-like"/>
    <property type="match status" value="1"/>
</dbReference>
<comment type="caution">
    <text evidence="3">The sequence shown here is derived from an EMBL/GenBank/DDBJ whole genome shotgun (WGS) entry which is preliminary data.</text>
</comment>
<feature type="transmembrane region" description="Helical" evidence="1">
    <location>
        <begin position="63"/>
        <end position="88"/>
    </location>
</feature>
<feature type="signal peptide" evidence="2">
    <location>
        <begin position="1"/>
        <end position="19"/>
    </location>
</feature>
<dbReference type="Proteomes" id="UP001178354">
    <property type="component" value="Unassembled WGS sequence"/>
</dbReference>
<proteinExistence type="predicted"/>
<dbReference type="InterPro" id="IPR007163">
    <property type="entry name" value="VCA0040-like"/>
</dbReference>
<dbReference type="RefSeq" id="WP_305168990.1">
    <property type="nucleotide sequence ID" value="NZ_JAUUUU010000001.1"/>
</dbReference>
<name>A0AAW8B0Y9_9GAMM</name>
<keyword evidence="4" id="KW-1185">Reference proteome</keyword>
<keyword evidence="1" id="KW-1133">Transmembrane helix</keyword>
<keyword evidence="2" id="KW-0732">Signal</keyword>
<evidence type="ECO:0000256" key="2">
    <source>
        <dbReference type="SAM" id="SignalP"/>
    </source>
</evidence>
<sequence>MQFAKRWILLFLKGMAMGAADVVPGVSGGTIAFISGIYEELLDSIRSVNLSALRTLIKDGPKAFWLSINGNFLLVLFSGVLLSIASLAKLVSHLLLTQPILIWSFFFGLIVASIIYIFRQLPHLRLQEWVALIIGSLIATAISFAPPVQGNDGLLVVFFSGALAICAMILPGVSGSFILLLLGMYPVVIGAVSEFNGQILLTFLLGCVCGLMAFARVLSWLLHRYHSVTIAILTGFLVGSLMIVWPWRETLEVMMDNHGREVVLSSRLLTPAEFARLTGLDPKTILATGCMVFGLILVLGLEYLGGRRSKL</sequence>
<keyword evidence="1" id="KW-0812">Transmembrane</keyword>
<dbReference type="AlphaFoldDB" id="A0AAW8B0Y9"/>
<keyword evidence="1" id="KW-0472">Membrane</keyword>
<feature type="transmembrane region" description="Helical" evidence="1">
    <location>
        <begin position="177"/>
        <end position="193"/>
    </location>
</feature>
<dbReference type="PANTHER" id="PTHR37308">
    <property type="entry name" value="INTEGRAL MEMBRANE PROTEIN"/>
    <property type="match status" value="1"/>
</dbReference>
<protein>
    <submittedName>
        <fullName evidence="3">DUF368 domain-containing protein</fullName>
    </submittedName>
</protein>
<feature type="chain" id="PRO_5043420620" evidence="2">
    <location>
        <begin position="20"/>
        <end position="311"/>
    </location>
</feature>
<evidence type="ECO:0000313" key="3">
    <source>
        <dbReference type="EMBL" id="MDP1519474.1"/>
    </source>
</evidence>
<dbReference type="PANTHER" id="PTHR37308:SF1">
    <property type="entry name" value="POLYPRENYL-PHOSPHATE TRANSPORTER"/>
    <property type="match status" value="1"/>
</dbReference>
<evidence type="ECO:0000313" key="4">
    <source>
        <dbReference type="Proteomes" id="UP001178354"/>
    </source>
</evidence>